<keyword evidence="2" id="KW-1185">Reference proteome</keyword>
<dbReference type="Proteomes" id="UP000585721">
    <property type="component" value="Unassembled WGS sequence"/>
</dbReference>
<evidence type="ECO:0000313" key="1">
    <source>
        <dbReference type="EMBL" id="MBB6054397.1"/>
    </source>
</evidence>
<dbReference type="RefSeq" id="WP_188025210.1">
    <property type="nucleotide sequence ID" value="NZ_JACHGR010000001.1"/>
</dbReference>
<reference evidence="1 2" key="1">
    <citation type="submission" date="2020-08" db="EMBL/GenBank/DDBJ databases">
        <title>Genomic Encyclopedia of Type Strains, Phase IV (KMG-IV): sequencing the most valuable type-strain genomes for metagenomic binning, comparative biology and taxonomic classification.</title>
        <authorList>
            <person name="Goeker M."/>
        </authorList>
    </citation>
    <scope>NUCLEOTIDE SEQUENCE [LARGE SCALE GENOMIC DNA]</scope>
    <source>
        <strain evidence="1 2">DSM 22975</strain>
    </source>
</reference>
<accession>A0A841G9U1</accession>
<proteinExistence type="predicted"/>
<protein>
    <submittedName>
        <fullName evidence="1">Uncharacterized protein</fullName>
    </submittedName>
</protein>
<organism evidence="1 2">
    <name type="scientific">Tolumonas osonensis</name>
    <dbReference type="NCBI Taxonomy" id="675874"/>
    <lineage>
        <taxon>Bacteria</taxon>
        <taxon>Pseudomonadati</taxon>
        <taxon>Pseudomonadota</taxon>
        <taxon>Gammaproteobacteria</taxon>
        <taxon>Aeromonadales</taxon>
        <taxon>Aeromonadaceae</taxon>
        <taxon>Tolumonas</taxon>
    </lineage>
</organism>
<evidence type="ECO:0000313" key="2">
    <source>
        <dbReference type="Proteomes" id="UP000585721"/>
    </source>
</evidence>
<sequence length="111" mass="12812">MSHLMTEYVGKIVLVKFMPGYVESAQSLIQPNDPACSEYYVRLAGVENAGIWVDNKEWQTQDFFSTPPDVYHAAIFIPWHQIESLAAFPEREFSHDEEPYRERDIGFLAAK</sequence>
<name>A0A841G9U1_9GAMM</name>
<gene>
    <name evidence="1" type="ORF">HNR75_000262</name>
</gene>
<dbReference type="EMBL" id="JACHGR010000001">
    <property type="protein sequence ID" value="MBB6054397.1"/>
    <property type="molecule type" value="Genomic_DNA"/>
</dbReference>
<comment type="caution">
    <text evidence="1">The sequence shown here is derived from an EMBL/GenBank/DDBJ whole genome shotgun (WGS) entry which is preliminary data.</text>
</comment>
<dbReference type="AlphaFoldDB" id="A0A841G9U1"/>